<dbReference type="Pfam" id="PF00534">
    <property type="entry name" value="Glycos_transf_1"/>
    <property type="match status" value="1"/>
</dbReference>
<dbReference type="SUPFAM" id="SSF53756">
    <property type="entry name" value="UDP-Glycosyltransferase/glycogen phosphorylase"/>
    <property type="match status" value="1"/>
</dbReference>
<comment type="caution">
    <text evidence="3">The sequence shown here is derived from an EMBL/GenBank/DDBJ whole genome shotgun (WGS) entry which is preliminary data.</text>
</comment>
<dbReference type="GO" id="GO:0016757">
    <property type="term" value="F:glycosyltransferase activity"/>
    <property type="evidence" value="ECO:0007669"/>
    <property type="project" value="UniProtKB-KW"/>
</dbReference>
<keyword evidence="4" id="KW-1185">Reference proteome</keyword>
<evidence type="ECO:0000313" key="4">
    <source>
        <dbReference type="Proteomes" id="UP000075359"/>
    </source>
</evidence>
<dbReference type="CDD" id="cd03808">
    <property type="entry name" value="GT4_CapM-like"/>
    <property type="match status" value="1"/>
</dbReference>
<dbReference type="Gene3D" id="3.40.50.2000">
    <property type="entry name" value="Glycogen Phosphorylase B"/>
    <property type="match status" value="2"/>
</dbReference>
<dbReference type="InterPro" id="IPR001296">
    <property type="entry name" value="Glyco_trans_1"/>
</dbReference>
<evidence type="ECO:0000259" key="1">
    <source>
        <dbReference type="Pfam" id="PF00534"/>
    </source>
</evidence>
<dbReference type="PANTHER" id="PTHR45947:SF3">
    <property type="entry name" value="SULFOQUINOVOSYL TRANSFERASE SQD2"/>
    <property type="match status" value="1"/>
</dbReference>
<keyword evidence="3" id="KW-0328">Glycosyltransferase</keyword>
<name>A0A151CHB1_9BACT</name>
<dbReference type="OrthoDB" id="9775208at2"/>
<dbReference type="InterPro" id="IPR050194">
    <property type="entry name" value="Glycosyltransferase_grp1"/>
</dbReference>
<evidence type="ECO:0000259" key="2">
    <source>
        <dbReference type="Pfam" id="PF13477"/>
    </source>
</evidence>
<dbReference type="RefSeq" id="WP_067330500.1">
    <property type="nucleotide sequence ID" value="NZ_LNKT01000012.1"/>
</dbReference>
<feature type="domain" description="Glycosyl transferase family 1" evidence="1">
    <location>
        <begin position="193"/>
        <end position="354"/>
    </location>
</feature>
<dbReference type="AlphaFoldDB" id="A0A151CHB1"/>
<protein>
    <submittedName>
        <fullName evidence="3">Galactosyltransferase</fullName>
    </submittedName>
</protein>
<dbReference type="InterPro" id="IPR028098">
    <property type="entry name" value="Glyco_trans_4-like_N"/>
</dbReference>
<dbReference type="STRING" id="1630136.AS592_08870"/>
<gene>
    <name evidence="3" type="ORF">AS592_08870</name>
</gene>
<reference evidence="3 4" key="1">
    <citation type="submission" date="2015-11" db="EMBL/GenBank/DDBJ databases">
        <title>Draft genome of Sulfurovum riftiae 1812E, a member of the Epsilonproteobacteria isolated from the tube of the deep-sea hydrothermal vent tubewom Riftia pachyptila.</title>
        <authorList>
            <person name="Vetriani C."/>
            <person name="Giovannelli D."/>
        </authorList>
    </citation>
    <scope>NUCLEOTIDE SEQUENCE [LARGE SCALE GENOMIC DNA]</scope>
    <source>
        <strain evidence="3 4">1812E</strain>
    </source>
</reference>
<dbReference type="PANTHER" id="PTHR45947">
    <property type="entry name" value="SULFOQUINOVOSYL TRANSFERASE SQD2"/>
    <property type="match status" value="1"/>
</dbReference>
<evidence type="ECO:0000313" key="3">
    <source>
        <dbReference type="EMBL" id="KYJ86918.1"/>
    </source>
</evidence>
<dbReference type="Pfam" id="PF13477">
    <property type="entry name" value="Glyco_trans_4_2"/>
    <property type="match status" value="1"/>
</dbReference>
<accession>A0A151CHB1</accession>
<sequence>MKIGFLSHLDMNLYLFRLPIMQRLREEGHEVYAICPKGDKFDAFKKYGIIPVAYEISRSSLNPMKELKAIYNIYRALKPLDLDMLHTFTAKPNIYGTIAGRWASVPVILNLVEGLGSFYVSDSRKNRMVRGVIEKLYTFVFSQSDGVVFVNSDDPKYLGNKGVISKEKIHIIKSVGIDTERFSMDRIDTAETERLKEKLGLKDKVVVLMVARAIWDKGVREFYEAAQMLKKEGKVQFVLVGDIDEGNPSSADAAFLRSGEVLWLGHRDDIVNLTAMCDIYVLPSYREGVPRTLLEAASMARPIVTTDTVGCREVVEDGYNGYLIPVRNAKILSQKIQYLAENSGIREVMGKNGRILAENMFDIHTVVDQYMALYRSLMKQKGIR</sequence>
<dbReference type="EMBL" id="LNKT01000012">
    <property type="protein sequence ID" value="KYJ86918.1"/>
    <property type="molecule type" value="Genomic_DNA"/>
</dbReference>
<feature type="domain" description="Glycosyltransferase subfamily 4-like N-terminal" evidence="2">
    <location>
        <begin position="2"/>
        <end position="150"/>
    </location>
</feature>
<keyword evidence="3" id="KW-0808">Transferase</keyword>
<organism evidence="3 4">
    <name type="scientific">Sulfurovum riftiae</name>
    <dbReference type="NCBI Taxonomy" id="1630136"/>
    <lineage>
        <taxon>Bacteria</taxon>
        <taxon>Pseudomonadati</taxon>
        <taxon>Campylobacterota</taxon>
        <taxon>Epsilonproteobacteria</taxon>
        <taxon>Campylobacterales</taxon>
        <taxon>Sulfurovaceae</taxon>
        <taxon>Sulfurovum</taxon>
    </lineage>
</organism>
<proteinExistence type="predicted"/>
<dbReference type="Proteomes" id="UP000075359">
    <property type="component" value="Unassembled WGS sequence"/>
</dbReference>